<evidence type="ECO:0000313" key="3">
    <source>
        <dbReference type="Proteomes" id="UP000053690"/>
    </source>
</evidence>
<name>A0A0X3TLJ0_9RHOB</name>
<keyword evidence="1" id="KW-0812">Transmembrane</keyword>
<sequence length="210" mass="23643">MVVVTLAIGLFFATCIVLVEPLFLLGMLRPMLGIPFFVGFFFAWWFHKLGYFGGWASRGALVFGLVALPCAIALPILIEVIGAHLEKEKVELPISATVYSESPDGRELRFESAESVEALMLHFEDELGIERWLEVSFVEWSKSRTAERYDGYVGTADQELKVRLFHCEQLVCGIVVWPKHEANLVYFTAAFGLIVLCILGVFPPLRDLLR</sequence>
<evidence type="ECO:0000313" key="2">
    <source>
        <dbReference type="EMBL" id="KUJ76667.1"/>
    </source>
</evidence>
<dbReference type="AlphaFoldDB" id="A0A0X3TLJ0"/>
<dbReference type="EMBL" id="LQBP01000014">
    <property type="protein sequence ID" value="KUJ76667.1"/>
    <property type="molecule type" value="Genomic_DNA"/>
</dbReference>
<feature type="transmembrane region" description="Helical" evidence="1">
    <location>
        <begin position="31"/>
        <end position="47"/>
    </location>
</feature>
<feature type="transmembrane region" description="Helical" evidence="1">
    <location>
        <begin position="59"/>
        <end position="81"/>
    </location>
</feature>
<proteinExistence type="predicted"/>
<organism evidence="2 3">
    <name type="scientific">Ruegeria profundi</name>
    <dbReference type="NCBI Taxonomy" id="1685378"/>
    <lineage>
        <taxon>Bacteria</taxon>
        <taxon>Pseudomonadati</taxon>
        <taxon>Pseudomonadota</taxon>
        <taxon>Alphaproteobacteria</taxon>
        <taxon>Rhodobacterales</taxon>
        <taxon>Roseobacteraceae</taxon>
        <taxon>Ruegeria</taxon>
    </lineage>
</organism>
<keyword evidence="3" id="KW-1185">Reference proteome</keyword>
<keyword evidence="1" id="KW-1133">Transmembrane helix</keyword>
<protein>
    <submittedName>
        <fullName evidence="2">Uncharacterized protein</fullName>
    </submittedName>
</protein>
<dbReference type="Proteomes" id="UP000053690">
    <property type="component" value="Unassembled WGS sequence"/>
</dbReference>
<feature type="transmembrane region" description="Helical" evidence="1">
    <location>
        <begin position="6"/>
        <end position="24"/>
    </location>
</feature>
<feature type="transmembrane region" description="Helical" evidence="1">
    <location>
        <begin position="184"/>
        <end position="205"/>
    </location>
</feature>
<gene>
    <name evidence="2" type="ORF">AVO44_19025</name>
</gene>
<evidence type="ECO:0000256" key="1">
    <source>
        <dbReference type="SAM" id="Phobius"/>
    </source>
</evidence>
<reference evidence="3" key="1">
    <citation type="submission" date="2015-12" db="EMBL/GenBank/DDBJ databases">
        <authorList>
            <person name="Zhang G."/>
            <person name="Stingl U."/>
        </authorList>
    </citation>
    <scope>NUCLEOTIDE SEQUENCE [LARGE SCALE GENOMIC DNA]</scope>
    <source>
        <strain evidence="3">ZGT108</strain>
    </source>
</reference>
<accession>A0A0X3TLJ0</accession>
<comment type="caution">
    <text evidence="2">The sequence shown here is derived from an EMBL/GenBank/DDBJ whole genome shotgun (WGS) entry which is preliminary data.</text>
</comment>
<keyword evidence="1" id="KW-0472">Membrane</keyword>